<proteinExistence type="predicted"/>
<gene>
    <name evidence="1" type="ORF">GURKE_00880</name>
</gene>
<name>A0A9E7N1F9_9CAUD</name>
<organism evidence="1 2">
    <name type="scientific">Brevundimonas phage vB_BpoS-Gurke</name>
    <dbReference type="NCBI Taxonomy" id="2948599"/>
    <lineage>
        <taxon>Viruses</taxon>
        <taxon>Duplodnaviria</taxon>
        <taxon>Heunggongvirae</taxon>
        <taxon>Uroviricota</taxon>
        <taxon>Caudoviricetes</taxon>
        <taxon>Jeanschmidtviridae</taxon>
        <taxon>Kikimoravirus</taxon>
        <taxon>Kikimoravirus gurke</taxon>
    </lineage>
</organism>
<protein>
    <recommendedName>
        <fullName evidence="3">Lipoprotein</fullName>
    </recommendedName>
</protein>
<evidence type="ECO:0008006" key="3">
    <source>
        <dbReference type="Google" id="ProtNLM"/>
    </source>
</evidence>
<dbReference type="EMBL" id="ON529850">
    <property type="protein sequence ID" value="UTC28119.1"/>
    <property type="molecule type" value="Genomic_DNA"/>
</dbReference>
<accession>A0A9E7N1F9</accession>
<evidence type="ECO:0000313" key="1">
    <source>
        <dbReference type="EMBL" id="UTC28119.1"/>
    </source>
</evidence>
<sequence length="129" mass="13512">MSDRLTAFFFGRRAASVLIASALGVASLALLGGCEVRYSEREVHVAEAPSGEKPTKSRPVGALAVFNAIPADMPSSLNNGAFIMTIPSTGCEYIVTTGGGISPNTARDANGVERHNGCRLNTYRVRPAS</sequence>
<reference evidence="1" key="1">
    <citation type="submission" date="2022-04" db="EMBL/GenBank/DDBJ databases">
        <authorList>
            <person name="Friedrich I."/>
            <person name="Schneider D."/>
            <person name="Poehlein A."/>
            <person name="Hertel R."/>
            <person name="Daniel R."/>
        </authorList>
    </citation>
    <scope>NUCLEOTIDE SEQUENCE</scope>
</reference>
<dbReference type="Proteomes" id="UP001055634">
    <property type="component" value="Segment"/>
</dbReference>
<evidence type="ECO:0000313" key="2">
    <source>
        <dbReference type="Proteomes" id="UP001055634"/>
    </source>
</evidence>
<keyword evidence="2" id="KW-1185">Reference proteome</keyword>
<dbReference type="PROSITE" id="PS51257">
    <property type="entry name" value="PROKAR_LIPOPROTEIN"/>
    <property type="match status" value="1"/>
</dbReference>